<dbReference type="Pfam" id="PF17718">
    <property type="entry name" value="DUF5563"/>
    <property type="match status" value="1"/>
</dbReference>
<dbReference type="Proteomes" id="UP001460270">
    <property type="component" value="Unassembled WGS sequence"/>
</dbReference>
<evidence type="ECO:0000313" key="3">
    <source>
        <dbReference type="Proteomes" id="UP001460270"/>
    </source>
</evidence>
<comment type="caution">
    <text evidence="2">The sequence shown here is derived from an EMBL/GenBank/DDBJ whole genome shotgun (WGS) entry which is preliminary data.</text>
</comment>
<reference evidence="3" key="1">
    <citation type="submission" date="2024-04" db="EMBL/GenBank/DDBJ databases">
        <title>Salinicola lusitanus LLJ914,a marine bacterium isolated from the Okinawa Trough.</title>
        <authorList>
            <person name="Li J."/>
        </authorList>
    </citation>
    <scope>NUCLEOTIDE SEQUENCE [LARGE SCALE GENOMIC DNA]</scope>
</reference>
<evidence type="ECO:0008006" key="4">
    <source>
        <dbReference type="Google" id="ProtNLM"/>
    </source>
</evidence>
<dbReference type="PANTHER" id="PTHR36296">
    <property type="entry name" value="GAMMA-CRYSTALLIN A"/>
    <property type="match status" value="1"/>
</dbReference>
<feature type="region of interest" description="Disordered" evidence="1">
    <location>
        <begin position="249"/>
        <end position="268"/>
    </location>
</feature>
<feature type="compositionally biased region" description="Basic and acidic residues" evidence="1">
    <location>
        <begin position="249"/>
        <end position="261"/>
    </location>
</feature>
<feature type="region of interest" description="Disordered" evidence="1">
    <location>
        <begin position="589"/>
        <end position="650"/>
    </location>
</feature>
<feature type="compositionally biased region" description="Basic residues" evidence="1">
    <location>
        <begin position="697"/>
        <end position="709"/>
    </location>
</feature>
<dbReference type="PANTHER" id="PTHR36296:SF1">
    <property type="entry name" value="CHROMOSOME 2 OPEN READING FRAME 80"/>
    <property type="match status" value="1"/>
</dbReference>
<organism evidence="2 3">
    <name type="scientific">Mugilogobius chulae</name>
    <name type="common">yellowstripe goby</name>
    <dbReference type="NCBI Taxonomy" id="88201"/>
    <lineage>
        <taxon>Eukaryota</taxon>
        <taxon>Metazoa</taxon>
        <taxon>Chordata</taxon>
        <taxon>Craniata</taxon>
        <taxon>Vertebrata</taxon>
        <taxon>Euteleostomi</taxon>
        <taxon>Actinopterygii</taxon>
        <taxon>Neopterygii</taxon>
        <taxon>Teleostei</taxon>
        <taxon>Neoteleostei</taxon>
        <taxon>Acanthomorphata</taxon>
        <taxon>Gobiaria</taxon>
        <taxon>Gobiiformes</taxon>
        <taxon>Gobioidei</taxon>
        <taxon>Gobiidae</taxon>
        <taxon>Gobionellinae</taxon>
        <taxon>Mugilogobius</taxon>
    </lineage>
</organism>
<dbReference type="InterPro" id="IPR038776">
    <property type="entry name" value="C2orf80"/>
</dbReference>
<evidence type="ECO:0000313" key="2">
    <source>
        <dbReference type="EMBL" id="KAK7913747.1"/>
    </source>
</evidence>
<feature type="region of interest" description="Disordered" evidence="1">
    <location>
        <begin position="422"/>
        <end position="441"/>
    </location>
</feature>
<dbReference type="EMBL" id="JBBPFD010000009">
    <property type="protein sequence ID" value="KAK7913747.1"/>
    <property type="molecule type" value="Genomic_DNA"/>
</dbReference>
<feature type="compositionally biased region" description="Low complexity" evidence="1">
    <location>
        <begin position="425"/>
        <end position="435"/>
    </location>
</feature>
<dbReference type="AlphaFoldDB" id="A0AAW0PBJ6"/>
<feature type="region of interest" description="Disordered" evidence="1">
    <location>
        <begin position="674"/>
        <end position="716"/>
    </location>
</feature>
<feature type="region of interest" description="Disordered" evidence="1">
    <location>
        <begin position="154"/>
        <end position="175"/>
    </location>
</feature>
<name>A0AAW0PBJ6_9GOBI</name>
<proteinExistence type="predicted"/>
<feature type="compositionally biased region" description="Basic and acidic residues" evidence="1">
    <location>
        <begin position="608"/>
        <end position="627"/>
    </location>
</feature>
<accession>A0AAW0PBJ6</accession>
<feature type="region of interest" description="Disordered" evidence="1">
    <location>
        <begin position="554"/>
        <end position="577"/>
    </location>
</feature>
<keyword evidence="3" id="KW-1185">Reference proteome</keyword>
<sequence length="1032" mass="116431">MAPSKVAKQASVAASKVKNKMLNTSSFFKVSLKTNNKALALALAAEKERSRQLEMGIVCLQKQVKELCFDLAVKKYRQRKLFVILNELQNSTLHHVKMVTNLFASDIPCRTVKLRNSNKFSCPPQRPDENLSLSMNDVSHLRKSRSSNMFNVVKDPKSIATPPSPSLESARPSSSLKDEVDRLSMMYALNGYDVSTVLGFQPRESMQNISEKSKPDVLESEQRLEKTIISDSSMELTVAIAPDIDTVGEKTKSNCSSDKKRNGNMGNEAACTSIHKPEEMHTPAFTEIEKHEGCAQDHLKNPKLVDLHKFKAPSKNKLASRIPQMKKSTLTNPEKKEKLKVNQLDVMKTHLPNMDNYFSDVELQSTDASKSVEPMSNINFRRSKTKSQRTSLSRKKTFFIPPITSDEITTESEWAFLESTDHLSNSKSQNQEQSNLKLEDHNKSDTLSNDLFLESYFKVDESLSFKAYENASMVREESTDFQVSSKINFRKTRSKREMHATRKTFDVPPLPYWESNGDKNNANEGVVSKEVKFITDLNEGVCEQEYLRISAQSVGHSPQLSEPESLDKVEAPTKSVKTQKAKCRETFVIGSNDSNPLSNMNNEIASSRGKEDVKPTTLKKPSEENKAVSKTQSPATSHKRSRMSTTDMEENINNNPKVLIDDEANDSFFGFQLPKKARLDNPKPEKKKSIQHEESNKRKKKSTCKKNKKSDHTAVQSRNSFSLLDCHHSDINRSIDNSQLADSLFGSHEDELLTGVQDVKSKMNKNLKQYRKTSKLDAPKNLRETFVVYSNFSSTDMTMQSNEGLVTDEVPPWLDPDAEMNSVLSTPRRETTSKAKECAPSPNCTIQGALSVLLQFFEMGARRLKRDLEALLGDYIGQRIREKSFDPKGKGTSTMLDDLAHYDLAISVALWWLNKEEGRGATTSPQYPNHLEREAMILSSFAGMIMNKLPVEEILALYKCKPAATYSNDNSKAAIVYPFTLSYHPLAMLSSYKAVHHSKMHNDKLKRWLSEKAKANALQLEHLHLPRLLSHS</sequence>
<evidence type="ECO:0000256" key="1">
    <source>
        <dbReference type="SAM" id="MobiDB-lite"/>
    </source>
</evidence>
<feature type="compositionally biased region" description="Polar residues" evidence="1">
    <location>
        <begin position="589"/>
        <end position="605"/>
    </location>
</feature>
<protein>
    <recommendedName>
        <fullName evidence="4">Shugoshin C-terminal domain-containing protein</fullName>
    </recommendedName>
</protein>
<dbReference type="Gene3D" id="1.20.5.730">
    <property type="entry name" value="Single helix bin"/>
    <property type="match status" value="1"/>
</dbReference>
<gene>
    <name evidence="2" type="ORF">WMY93_013958</name>
</gene>
<feature type="compositionally biased region" description="Basic and acidic residues" evidence="1">
    <location>
        <begin position="677"/>
        <end position="696"/>
    </location>
</feature>
<feature type="compositionally biased region" description="Low complexity" evidence="1">
    <location>
        <begin position="166"/>
        <end position="175"/>
    </location>
</feature>